<dbReference type="PROSITE" id="PS50889">
    <property type="entry name" value="S4"/>
    <property type="match status" value="1"/>
</dbReference>
<organism evidence="3 4">
    <name type="scientific">Dinoponera quadriceps</name>
    <name type="common">South American ant</name>
    <dbReference type="NCBI Taxonomy" id="609295"/>
    <lineage>
        <taxon>Eukaryota</taxon>
        <taxon>Metazoa</taxon>
        <taxon>Ecdysozoa</taxon>
        <taxon>Arthropoda</taxon>
        <taxon>Hexapoda</taxon>
        <taxon>Insecta</taxon>
        <taxon>Pterygota</taxon>
        <taxon>Neoptera</taxon>
        <taxon>Endopterygota</taxon>
        <taxon>Hymenoptera</taxon>
        <taxon>Apocrita</taxon>
        <taxon>Aculeata</taxon>
        <taxon>Formicoidea</taxon>
        <taxon>Formicidae</taxon>
        <taxon>Ponerinae</taxon>
        <taxon>Ponerini</taxon>
        <taxon>Dinoponera</taxon>
    </lineage>
</organism>
<sequence>MLSRAAFNIFRRSLYNNARTLYCLQSNPTYDINAKPQDHCNLYVVKRFKSSKKKQNQNEEFSDEEEDIVEAEAPIGSKVLTISTQSIRLDTISKVGFSMSRSKIDEAFYASKIRLNGQKIFKKSKELDISDEVDLILHRSLDNSSLLVVNRIKILSMVPAVNGIKIKLSKDRNLLIEDYEEPWTSESPE</sequence>
<dbReference type="Proteomes" id="UP000515204">
    <property type="component" value="Unplaced"/>
</dbReference>
<evidence type="ECO:0000259" key="2">
    <source>
        <dbReference type="Pfam" id="PF25818"/>
    </source>
</evidence>
<dbReference type="PANTHER" id="PTHR13633">
    <property type="entry name" value="MITOCHONDRIAL TRANSCRIPTION RESCUE FACTOR 1"/>
    <property type="match status" value="1"/>
</dbReference>
<dbReference type="SUPFAM" id="SSF55174">
    <property type="entry name" value="Alpha-L RNA-binding motif"/>
    <property type="match status" value="1"/>
</dbReference>
<keyword evidence="3" id="KW-1185">Reference proteome</keyword>
<dbReference type="PANTHER" id="PTHR13633:SF3">
    <property type="entry name" value="MITOCHONDRIAL TRANSCRIPTION RESCUE FACTOR 1"/>
    <property type="match status" value="1"/>
</dbReference>
<dbReference type="RefSeq" id="XP_014473066.1">
    <property type="nucleotide sequence ID" value="XM_014617580.1"/>
</dbReference>
<accession>A0A6P3X3X7</accession>
<proteinExistence type="predicted"/>
<evidence type="ECO:0000313" key="3">
    <source>
        <dbReference type="Proteomes" id="UP000515204"/>
    </source>
</evidence>
<dbReference type="GO" id="GO:0003723">
    <property type="term" value="F:RNA binding"/>
    <property type="evidence" value="ECO:0007669"/>
    <property type="project" value="UniProtKB-KW"/>
</dbReference>
<feature type="domain" description="Mitochondrial transcription rescue factor 1 C-terminal" evidence="2">
    <location>
        <begin position="83"/>
        <end position="158"/>
    </location>
</feature>
<dbReference type="GO" id="GO:0005739">
    <property type="term" value="C:mitochondrion"/>
    <property type="evidence" value="ECO:0007669"/>
    <property type="project" value="TreeGrafter"/>
</dbReference>
<gene>
    <name evidence="4" type="primary">LOC106743583</name>
</gene>
<evidence type="ECO:0000313" key="4">
    <source>
        <dbReference type="RefSeq" id="XP_014473066.1"/>
    </source>
</evidence>
<keyword evidence="1" id="KW-0694">RNA-binding</keyword>
<evidence type="ECO:0000256" key="1">
    <source>
        <dbReference type="PROSITE-ProRule" id="PRU00182"/>
    </source>
</evidence>
<reference evidence="4" key="1">
    <citation type="submission" date="2025-08" db="UniProtKB">
        <authorList>
            <consortium name="RefSeq"/>
        </authorList>
    </citation>
    <scope>IDENTIFICATION</scope>
</reference>
<dbReference type="AlphaFoldDB" id="A0A6P3X3X7"/>
<dbReference type="OrthoDB" id="4150at2759"/>
<dbReference type="KEGG" id="dqu:106743583"/>
<dbReference type="GeneID" id="106743583"/>
<protein>
    <submittedName>
        <fullName evidence="4">Uncharacterized protein C6orf203 homolog</fullName>
    </submittedName>
</protein>
<dbReference type="InterPro" id="IPR057896">
    <property type="entry name" value="MTRES1_C"/>
</dbReference>
<dbReference type="GO" id="GO:1903108">
    <property type="term" value="P:regulation of mitochondrial transcription"/>
    <property type="evidence" value="ECO:0007669"/>
    <property type="project" value="TreeGrafter"/>
</dbReference>
<name>A0A6P3X3X7_DINQU</name>
<dbReference type="Pfam" id="PF25818">
    <property type="entry name" value="MTRES1_C"/>
    <property type="match status" value="1"/>
</dbReference>